<feature type="binding site" evidence="6">
    <location>
        <position position="874"/>
    </location>
    <ligand>
        <name>AMP</name>
        <dbReference type="ChEBI" id="CHEBI:456215"/>
    </ligand>
</feature>
<dbReference type="GO" id="GO:0004114">
    <property type="term" value="F:3',5'-cyclic-nucleotide phosphodiesterase activity"/>
    <property type="evidence" value="ECO:0007669"/>
    <property type="project" value="InterPro"/>
</dbReference>
<dbReference type="GO" id="GO:0007165">
    <property type="term" value="P:signal transduction"/>
    <property type="evidence" value="ECO:0007669"/>
    <property type="project" value="InterPro"/>
</dbReference>
<evidence type="ECO:0000313" key="12">
    <source>
        <dbReference type="WBParaSite" id="maker-uti_cns_0002244-snap-gene-0.12-mRNA-1"/>
    </source>
</evidence>
<feature type="binding site" evidence="7">
    <location>
        <position position="874"/>
    </location>
    <ligand>
        <name>Zn(2+)</name>
        <dbReference type="ChEBI" id="CHEBI:29105"/>
        <label>1</label>
    </ligand>
</feature>
<evidence type="ECO:0000256" key="7">
    <source>
        <dbReference type="PIRSR" id="PIRSR623088-3"/>
    </source>
</evidence>
<dbReference type="Gene3D" id="1.10.1300.10">
    <property type="entry name" value="3'5'-cyclic nucleotide phosphodiesterase, catalytic domain"/>
    <property type="match status" value="1"/>
</dbReference>
<feature type="compositionally biased region" description="Low complexity" evidence="9">
    <location>
        <begin position="219"/>
        <end position="234"/>
    </location>
</feature>
<proteinExistence type="inferred from homology"/>
<dbReference type="FunFam" id="3.30.450.40:FF:000007">
    <property type="entry name" value="Phosphodiesterase"/>
    <property type="match status" value="1"/>
</dbReference>
<evidence type="ECO:0000256" key="4">
    <source>
        <dbReference type="ARBA" id="ARBA00022801"/>
    </source>
</evidence>
<organism evidence="11 12">
    <name type="scientific">Macrostomum lignano</name>
    <dbReference type="NCBI Taxonomy" id="282301"/>
    <lineage>
        <taxon>Eukaryota</taxon>
        <taxon>Metazoa</taxon>
        <taxon>Spiralia</taxon>
        <taxon>Lophotrochozoa</taxon>
        <taxon>Platyhelminthes</taxon>
        <taxon>Rhabditophora</taxon>
        <taxon>Macrostomorpha</taxon>
        <taxon>Macrostomida</taxon>
        <taxon>Macrostomidae</taxon>
        <taxon>Macrostomum</taxon>
    </lineage>
</organism>
<dbReference type="GO" id="GO:0046872">
    <property type="term" value="F:metal ion binding"/>
    <property type="evidence" value="ECO:0007669"/>
    <property type="project" value="UniProtKB-KW"/>
</dbReference>
<protein>
    <recommendedName>
        <fullName evidence="8">Phosphodiesterase</fullName>
        <ecNumber evidence="8">3.1.4.-</ecNumber>
    </recommendedName>
</protein>
<dbReference type="InterPro" id="IPR023174">
    <property type="entry name" value="PDEase_CS"/>
</dbReference>
<evidence type="ECO:0000256" key="6">
    <source>
        <dbReference type="PIRSR" id="PIRSR623088-2"/>
    </source>
</evidence>
<keyword evidence="11" id="KW-1185">Reference proteome</keyword>
<dbReference type="Gene3D" id="3.30.450.40">
    <property type="match status" value="2"/>
</dbReference>
<feature type="region of interest" description="Disordered" evidence="9">
    <location>
        <begin position="219"/>
        <end position="246"/>
    </location>
</feature>
<sequence>MKRSAESAESAKKRGKFELEESLRSNFTPAVEAAAASAEMAAACCGLVRRRRNGNSKYQQQPLPHVGSQQPATNDFSRLHTVLCLTELQTAATEILADILPCRDIRFHYNEESPIVAGQVAETFSNGYLRVLASAQDLVHLDANSLRQPEAAAVFGSAPSGYQGIALPIREQGATHCLVTLVAPEVVEQHRMTLEAFKRQLETTCTRLVRLAAMGFPGAAGKQQQQSASSESGGPEVDGAKHNSSALVRRDSQSHPILALCAELYDQDSGSLQLKVINYLKSRIGCETGFLLLVSQDRAHVFCQVVGNSVLQEEVHIGLRLWCDCEIPELVSEFFLEKTHPANTPFQAHKNFFAVVIQNNKSYYLEDIPKEQLDDIVSVLGGSVDIRSLLCVPVTSRGVGQVVAIACMVNKTSAANFKQSDVDIIHECFRYTSTVLTSTIAFQTERMLKNQTQALLQVAQNIFRKLDDLTVLLREIMAEARNLTQAERCSVFLLDKETNELVAKVFDGLPTTSNEKEQPVEIRIPANHGIAGYVATKGEMLNIKDAYSHPLFYSKVDEDTGFRTRNILCFPIQDESGTIVGVAQLCNKINAAHFSNFDEDIARAFSVYCCISIIHSLMYKKVQAAQARHQLATELMTYHMHVPDRGIEELTSAPTKRMEDFCPNFDSFVSVPRHVADSDTCQAVMFMFDDLSLTKQYRIHRTTLARFVLLARKGYRDPPYHNWSHAFSVAHFTYLCLKNLRLENYLTPLEYFSFLVASLCHDIDHRGTNNSFENSSGSALSGLYSSEGSVLERHHFSQTVCILNREGCNVFENLSEKEYSAVLDIIRDIILATDLAHHLKIRKDIEAMVSQKKFDVHNQQHRYLLLCLLMTASDLSDQTKVWKNTRQVAKLIYQEFFSLGDKEKSLGKQPAEGMDRDKADIPQLQVNFLNIIAAPVYKAMEQIWPNECGVLCKQIERNISNWKTIRQKLENKEVEKTDRTIFEECLVSDDE</sequence>
<name>A0A1I8GKH6_9PLAT</name>
<evidence type="ECO:0000256" key="1">
    <source>
        <dbReference type="ARBA" id="ARBA00007648"/>
    </source>
</evidence>
<comment type="cofactor">
    <cofactor evidence="8">
        <name>a divalent metal cation</name>
        <dbReference type="ChEBI" id="CHEBI:60240"/>
    </cofactor>
    <text evidence="8">Binds 2 divalent metal cations per subunit. Site 1 may preferentially bind zinc ions, while site 2 has a preference for magnesium and/or manganese ions.</text>
</comment>
<dbReference type="Proteomes" id="UP000095280">
    <property type="component" value="Unplaced"/>
</dbReference>
<keyword evidence="2" id="KW-0140">cGMP</keyword>
<dbReference type="CDD" id="cd00077">
    <property type="entry name" value="HDc"/>
    <property type="match status" value="1"/>
</dbReference>
<dbReference type="InterPro" id="IPR036971">
    <property type="entry name" value="PDEase_catalytic_dom_sf"/>
</dbReference>
<dbReference type="EC" id="3.1.4.-" evidence="8"/>
<evidence type="ECO:0000256" key="5">
    <source>
        <dbReference type="PIRSR" id="PIRSR623088-1"/>
    </source>
</evidence>
<evidence type="ECO:0000256" key="2">
    <source>
        <dbReference type="ARBA" id="ARBA00022535"/>
    </source>
</evidence>
<dbReference type="InterPro" id="IPR003018">
    <property type="entry name" value="GAF"/>
</dbReference>
<dbReference type="InterPro" id="IPR003607">
    <property type="entry name" value="HD/PDEase_dom"/>
</dbReference>
<dbReference type="InterPro" id="IPR023088">
    <property type="entry name" value="PDEase"/>
</dbReference>
<dbReference type="InterPro" id="IPR002073">
    <property type="entry name" value="PDEase_catalytic_dom"/>
</dbReference>
<dbReference type="PANTHER" id="PTHR11347">
    <property type="entry name" value="CYCLIC NUCLEOTIDE PHOSPHODIESTERASE"/>
    <property type="match status" value="1"/>
</dbReference>
<dbReference type="Pfam" id="PF01590">
    <property type="entry name" value="GAF"/>
    <property type="match status" value="1"/>
</dbReference>
<accession>A0A1I8GKH6</accession>
<dbReference type="FunFam" id="1.10.1300.10:FF:000003">
    <property type="entry name" value="Phosphodiesterase"/>
    <property type="match status" value="1"/>
</dbReference>
<feature type="binding site" evidence="7">
    <location>
        <position position="725"/>
    </location>
    <ligand>
        <name>Zn(2+)</name>
        <dbReference type="ChEBI" id="CHEBI:29105"/>
        <label>1</label>
    </ligand>
</feature>
<dbReference type="SUPFAM" id="SSF55781">
    <property type="entry name" value="GAF domain-like"/>
    <property type="match status" value="2"/>
</dbReference>
<feature type="binding site" evidence="7">
    <location>
        <position position="762"/>
    </location>
    <ligand>
        <name>Zn(2+)</name>
        <dbReference type="ChEBI" id="CHEBI:29105"/>
        <label>2</label>
    </ligand>
</feature>
<feature type="binding site" evidence="6">
    <location>
        <position position="925"/>
    </location>
    <ligand>
        <name>AMP</name>
        <dbReference type="ChEBI" id="CHEBI:456215"/>
    </ligand>
</feature>
<evidence type="ECO:0000256" key="8">
    <source>
        <dbReference type="RuleBase" id="RU363067"/>
    </source>
</evidence>
<dbReference type="PROSITE" id="PS51845">
    <property type="entry name" value="PDEASE_I_2"/>
    <property type="match status" value="1"/>
</dbReference>
<dbReference type="SMART" id="SM00065">
    <property type="entry name" value="GAF"/>
    <property type="match status" value="2"/>
</dbReference>
<keyword evidence="4 8" id="KW-0378">Hydrolase</keyword>
<feature type="binding site" evidence="7">
    <location>
        <position position="761"/>
    </location>
    <ligand>
        <name>Zn(2+)</name>
        <dbReference type="ChEBI" id="CHEBI:29105"/>
        <label>1</label>
    </ligand>
</feature>
<evidence type="ECO:0000259" key="10">
    <source>
        <dbReference type="PROSITE" id="PS51845"/>
    </source>
</evidence>
<dbReference type="SMART" id="SM00471">
    <property type="entry name" value="HDc"/>
    <property type="match status" value="1"/>
</dbReference>
<feature type="binding site" evidence="6">
    <location>
        <begin position="721"/>
        <end position="725"/>
    </location>
    <ligand>
        <name>AMP</name>
        <dbReference type="ChEBI" id="CHEBI:456215"/>
    </ligand>
</feature>
<feature type="active site" description="Proton donor" evidence="5">
    <location>
        <position position="721"/>
    </location>
</feature>
<dbReference type="PRINTS" id="PR00387">
    <property type="entry name" value="PDIESTERASE1"/>
</dbReference>
<dbReference type="SUPFAM" id="SSF109604">
    <property type="entry name" value="HD-domain/PDEase-like"/>
    <property type="match status" value="1"/>
</dbReference>
<dbReference type="InterPro" id="IPR029016">
    <property type="entry name" value="GAF-like_dom_sf"/>
</dbReference>
<feature type="domain" description="PDEase" evidence="10">
    <location>
        <begin position="643"/>
        <end position="969"/>
    </location>
</feature>
<dbReference type="AlphaFoldDB" id="A0A1I8GKH6"/>
<comment type="similarity">
    <text evidence="1 8">Belongs to the cyclic nucleotide phosphodiesterase family.</text>
</comment>
<evidence type="ECO:0000256" key="3">
    <source>
        <dbReference type="ARBA" id="ARBA00022723"/>
    </source>
</evidence>
<dbReference type="Pfam" id="PF00233">
    <property type="entry name" value="PDEase_I"/>
    <property type="match status" value="1"/>
</dbReference>
<evidence type="ECO:0000256" key="9">
    <source>
        <dbReference type="SAM" id="MobiDB-lite"/>
    </source>
</evidence>
<dbReference type="WBParaSite" id="maker-uti_cns_0002244-snap-gene-0.12-mRNA-1">
    <property type="protein sequence ID" value="maker-uti_cns_0002244-snap-gene-0.12-mRNA-1"/>
    <property type="gene ID" value="maker-uti_cns_0002244-snap-gene-0.12"/>
</dbReference>
<reference evidence="12" key="1">
    <citation type="submission" date="2016-11" db="UniProtKB">
        <authorList>
            <consortium name="WormBaseParasite"/>
        </authorList>
    </citation>
    <scope>IDENTIFICATION</scope>
</reference>
<evidence type="ECO:0000313" key="11">
    <source>
        <dbReference type="Proteomes" id="UP000095280"/>
    </source>
</evidence>
<dbReference type="PROSITE" id="PS00126">
    <property type="entry name" value="PDEASE_I_1"/>
    <property type="match status" value="1"/>
</dbReference>
<feature type="binding site" evidence="7">
    <location>
        <position position="762"/>
    </location>
    <ligand>
        <name>Zn(2+)</name>
        <dbReference type="ChEBI" id="CHEBI:29105"/>
        <label>1</label>
    </ligand>
</feature>
<keyword evidence="3 7" id="KW-0479">Metal-binding</keyword>
<feature type="binding site" evidence="6">
    <location>
        <position position="762"/>
    </location>
    <ligand>
        <name>AMP</name>
        <dbReference type="ChEBI" id="CHEBI:456215"/>
    </ligand>
</feature>